<dbReference type="Proteomes" id="UP000245207">
    <property type="component" value="Unassembled WGS sequence"/>
</dbReference>
<gene>
    <name evidence="1" type="ORF">CTI12_AA150170</name>
</gene>
<comment type="caution">
    <text evidence="1">The sequence shown here is derived from an EMBL/GenBank/DDBJ whole genome shotgun (WGS) entry which is preliminary data.</text>
</comment>
<dbReference type="OrthoDB" id="1830803at2759"/>
<accession>A0A2U1PHV5</accession>
<keyword evidence="2" id="KW-1185">Reference proteome</keyword>
<evidence type="ECO:0000313" key="1">
    <source>
        <dbReference type="EMBL" id="PWA85345.1"/>
    </source>
</evidence>
<dbReference type="AlphaFoldDB" id="A0A2U1PHV5"/>
<evidence type="ECO:0000313" key="2">
    <source>
        <dbReference type="Proteomes" id="UP000245207"/>
    </source>
</evidence>
<organism evidence="1 2">
    <name type="scientific">Artemisia annua</name>
    <name type="common">Sweet wormwood</name>
    <dbReference type="NCBI Taxonomy" id="35608"/>
    <lineage>
        <taxon>Eukaryota</taxon>
        <taxon>Viridiplantae</taxon>
        <taxon>Streptophyta</taxon>
        <taxon>Embryophyta</taxon>
        <taxon>Tracheophyta</taxon>
        <taxon>Spermatophyta</taxon>
        <taxon>Magnoliopsida</taxon>
        <taxon>eudicotyledons</taxon>
        <taxon>Gunneridae</taxon>
        <taxon>Pentapetalae</taxon>
        <taxon>asterids</taxon>
        <taxon>campanulids</taxon>
        <taxon>Asterales</taxon>
        <taxon>Asteraceae</taxon>
        <taxon>Asteroideae</taxon>
        <taxon>Anthemideae</taxon>
        <taxon>Artemisiinae</taxon>
        <taxon>Artemisia</taxon>
    </lineage>
</organism>
<name>A0A2U1PHV5_ARTAN</name>
<evidence type="ECO:0008006" key="3">
    <source>
        <dbReference type="Google" id="ProtNLM"/>
    </source>
</evidence>
<protein>
    <recommendedName>
        <fullName evidence="3">RNA-directed DNA polymerase, eukaryota, Reverse transcriptase zinc-binding domain protein</fullName>
    </recommendedName>
</protein>
<dbReference type="EMBL" id="PKPP01001133">
    <property type="protein sequence ID" value="PWA85345.1"/>
    <property type="molecule type" value="Genomic_DNA"/>
</dbReference>
<dbReference type="PANTHER" id="PTHR36617:SF15">
    <property type="entry name" value="REVERSE TRANSCRIPTASE ZINC-BINDING DOMAIN-CONTAINING PROTEIN"/>
    <property type="match status" value="1"/>
</dbReference>
<sequence>MENFSRLYMLETNKECKISDRWCLDNMEWHGNWAWRSNPRGRAATDLVDMIRLVGNLVLNPNSRDRWFWALDPSGKFSVKALACLVKSKSIGVDETNQIFIWNPWVPRKVNISIWRANLLICGVEIASVRCVLCFLEDEVNC</sequence>
<dbReference type="PANTHER" id="PTHR36617">
    <property type="entry name" value="PROTEIN, PUTATIVE-RELATED"/>
    <property type="match status" value="1"/>
</dbReference>
<proteinExistence type="predicted"/>
<reference evidence="1 2" key="1">
    <citation type="journal article" date="2018" name="Mol. Plant">
        <title>The genome of Artemisia annua provides insight into the evolution of Asteraceae family and artemisinin biosynthesis.</title>
        <authorList>
            <person name="Shen Q."/>
            <person name="Zhang L."/>
            <person name="Liao Z."/>
            <person name="Wang S."/>
            <person name="Yan T."/>
            <person name="Shi P."/>
            <person name="Liu M."/>
            <person name="Fu X."/>
            <person name="Pan Q."/>
            <person name="Wang Y."/>
            <person name="Lv Z."/>
            <person name="Lu X."/>
            <person name="Zhang F."/>
            <person name="Jiang W."/>
            <person name="Ma Y."/>
            <person name="Chen M."/>
            <person name="Hao X."/>
            <person name="Li L."/>
            <person name="Tang Y."/>
            <person name="Lv G."/>
            <person name="Zhou Y."/>
            <person name="Sun X."/>
            <person name="Brodelius P.E."/>
            <person name="Rose J.K.C."/>
            <person name="Tang K."/>
        </authorList>
    </citation>
    <scope>NUCLEOTIDE SEQUENCE [LARGE SCALE GENOMIC DNA]</scope>
    <source>
        <strain evidence="2">cv. Huhao1</strain>
        <tissue evidence="1">Leaf</tissue>
    </source>
</reference>